<dbReference type="EMBL" id="JAIQCV010000010">
    <property type="protein sequence ID" value="KAH1056677.1"/>
    <property type="molecule type" value="Genomic_DNA"/>
</dbReference>
<comment type="caution">
    <text evidence="2">The sequence shown here is derived from an EMBL/GenBank/DDBJ whole genome shotgun (WGS) entry which is preliminary data.</text>
</comment>
<evidence type="ECO:0000313" key="2">
    <source>
        <dbReference type="EMBL" id="KAH1056677.1"/>
    </source>
</evidence>
<organism evidence="2 3">
    <name type="scientific">Gossypium stocksii</name>
    <dbReference type="NCBI Taxonomy" id="47602"/>
    <lineage>
        <taxon>Eukaryota</taxon>
        <taxon>Viridiplantae</taxon>
        <taxon>Streptophyta</taxon>
        <taxon>Embryophyta</taxon>
        <taxon>Tracheophyta</taxon>
        <taxon>Spermatophyta</taxon>
        <taxon>Magnoliopsida</taxon>
        <taxon>eudicotyledons</taxon>
        <taxon>Gunneridae</taxon>
        <taxon>Pentapetalae</taxon>
        <taxon>rosids</taxon>
        <taxon>malvids</taxon>
        <taxon>Malvales</taxon>
        <taxon>Malvaceae</taxon>
        <taxon>Malvoideae</taxon>
        <taxon>Gossypium</taxon>
    </lineage>
</organism>
<gene>
    <name evidence="2" type="ORF">J1N35_034742</name>
</gene>
<sequence>MAIKADLDKTYNRLYWDFIQDTLLDVGFPLTLINAIMECIVPVSMQIVWNRRLTDEFVPNRGIKQGCPLFPYIFVLCMERLDDLFLFVETNANQAYMIKDSLITFRVTSGHKVNDSKTTVFFSKILKVSSANAIYRALGFCQSDYLETYLGVTLFHKRVTKNTFNFIINKVKRKLDSWNASMLSMAGRVTLVQSILLSIPNYFKQTVKITHGTCADI</sequence>
<accession>A0A9D3ZQU1</accession>
<dbReference type="AlphaFoldDB" id="A0A9D3ZQU1"/>
<dbReference type="OrthoDB" id="998870at2759"/>
<evidence type="ECO:0000313" key="3">
    <source>
        <dbReference type="Proteomes" id="UP000828251"/>
    </source>
</evidence>
<evidence type="ECO:0000259" key="1">
    <source>
        <dbReference type="PROSITE" id="PS50878"/>
    </source>
</evidence>
<name>A0A9D3ZQU1_9ROSI</name>
<feature type="domain" description="Reverse transcriptase" evidence="1">
    <location>
        <begin position="1"/>
        <end position="154"/>
    </location>
</feature>
<keyword evidence="3" id="KW-1185">Reference proteome</keyword>
<protein>
    <recommendedName>
        <fullName evidence="1">Reverse transcriptase domain-containing protein</fullName>
    </recommendedName>
</protein>
<dbReference type="PANTHER" id="PTHR33116">
    <property type="entry name" value="REVERSE TRANSCRIPTASE ZINC-BINDING DOMAIN-CONTAINING PROTEIN-RELATED-RELATED"/>
    <property type="match status" value="1"/>
</dbReference>
<dbReference type="PROSITE" id="PS50878">
    <property type="entry name" value="RT_POL"/>
    <property type="match status" value="1"/>
</dbReference>
<dbReference type="PANTHER" id="PTHR33116:SF86">
    <property type="entry name" value="REVERSE TRANSCRIPTASE DOMAIN-CONTAINING PROTEIN"/>
    <property type="match status" value="1"/>
</dbReference>
<dbReference type="Proteomes" id="UP000828251">
    <property type="component" value="Unassembled WGS sequence"/>
</dbReference>
<proteinExistence type="predicted"/>
<reference evidence="2 3" key="1">
    <citation type="journal article" date="2021" name="Plant Biotechnol. J.">
        <title>Multi-omics assisted identification of the key and species-specific regulatory components of drought-tolerant mechanisms in Gossypium stocksii.</title>
        <authorList>
            <person name="Yu D."/>
            <person name="Ke L."/>
            <person name="Zhang D."/>
            <person name="Wu Y."/>
            <person name="Sun Y."/>
            <person name="Mei J."/>
            <person name="Sun J."/>
            <person name="Sun Y."/>
        </authorList>
    </citation>
    <scope>NUCLEOTIDE SEQUENCE [LARGE SCALE GENOMIC DNA]</scope>
    <source>
        <strain evidence="3">cv. E1</strain>
        <tissue evidence="2">Leaf</tissue>
    </source>
</reference>
<dbReference type="InterPro" id="IPR000477">
    <property type="entry name" value="RT_dom"/>
</dbReference>